<protein>
    <submittedName>
        <fullName evidence="2">Uncharacterized protein</fullName>
    </submittedName>
</protein>
<dbReference type="Proteomes" id="UP000219331">
    <property type="component" value="Unassembled WGS sequence"/>
</dbReference>
<dbReference type="RefSeq" id="WP_097176129.1">
    <property type="nucleotide sequence ID" value="NZ_OBML01000012.1"/>
</dbReference>
<organism evidence="2 3">
    <name type="scientific">Stappia indica</name>
    <dbReference type="NCBI Taxonomy" id="538381"/>
    <lineage>
        <taxon>Bacteria</taxon>
        <taxon>Pseudomonadati</taxon>
        <taxon>Pseudomonadota</taxon>
        <taxon>Alphaproteobacteria</taxon>
        <taxon>Hyphomicrobiales</taxon>
        <taxon>Stappiaceae</taxon>
        <taxon>Stappia</taxon>
    </lineage>
</organism>
<sequence>MDHDPKVEERPGKARKGDDRAAPKFGTEEAARRRQAGQRRRSVGDIVDDAFVQHAETLKRLGE</sequence>
<dbReference type="EMBL" id="OBML01000012">
    <property type="protein sequence ID" value="SOC22560.1"/>
    <property type="molecule type" value="Genomic_DNA"/>
</dbReference>
<accession>A0A285TNY1</accession>
<proteinExistence type="predicted"/>
<keyword evidence="3" id="KW-1185">Reference proteome</keyword>
<gene>
    <name evidence="2" type="ORF">SAMN05421512_11296</name>
</gene>
<feature type="region of interest" description="Disordered" evidence="1">
    <location>
        <begin position="1"/>
        <end position="42"/>
    </location>
</feature>
<evidence type="ECO:0000256" key="1">
    <source>
        <dbReference type="SAM" id="MobiDB-lite"/>
    </source>
</evidence>
<evidence type="ECO:0000313" key="2">
    <source>
        <dbReference type="EMBL" id="SOC22560.1"/>
    </source>
</evidence>
<name>A0A285TNY1_9HYPH</name>
<reference evidence="2 3" key="1">
    <citation type="submission" date="2017-08" db="EMBL/GenBank/DDBJ databases">
        <authorList>
            <person name="de Groot N.N."/>
        </authorList>
    </citation>
    <scope>NUCLEOTIDE SEQUENCE [LARGE SCALE GENOMIC DNA]</scope>
    <source>
        <strain evidence="2 3">USBA 352</strain>
    </source>
</reference>
<feature type="compositionally biased region" description="Basic and acidic residues" evidence="1">
    <location>
        <begin position="1"/>
        <end position="32"/>
    </location>
</feature>
<evidence type="ECO:0000313" key="3">
    <source>
        <dbReference type="Proteomes" id="UP000219331"/>
    </source>
</evidence>
<dbReference type="AlphaFoldDB" id="A0A285TNY1"/>
<dbReference type="STRING" id="538381.GCA_001696535_00831"/>